<keyword evidence="2" id="KW-1185">Reference proteome</keyword>
<accession>A0AAD2PW34</accession>
<proteinExistence type="predicted"/>
<evidence type="ECO:0000313" key="2">
    <source>
        <dbReference type="Proteomes" id="UP001295423"/>
    </source>
</evidence>
<evidence type="ECO:0000313" key="1">
    <source>
        <dbReference type="EMBL" id="CAJ1958950.1"/>
    </source>
</evidence>
<protein>
    <submittedName>
        <fullName evidence="1">Uncharacterized protein</fullName>
    </submittedName>
</protein>
<dbReference type="Proteomes" id="UP001295423">
    <property type="component" value="Unassembled WGS sequence"/>
</dbReference>
<reference evidence="1" key="1">
    <citation type="submission" date="2023-08" db="EMBL/GenBank/DDBJ databases">
        <authorList>
            <person name="Audoor S."/>
            <person name="Bilcke G."/>
        </authorList>
    </citation>
    <scope>NUCLEOTIDE SEQUENCE</scope>
</reference>
<name>A0AAD2PW34_9STRA</name>
<gene>
    <name evidence="1" type="ORF">CYCCA115_LOCUS17433</name>
</gene>
<dbReference type="AlphaFoldDB" id="A0AAD2PW34"/>
<sequence length="295" mass="33710">MSNQSESGRPRKRTKIVQTALGFDAEREEDDHSLLTNVLQFVATSEVLARTRQVCRAFRKCSDAIASVQTATLIGGSVRPMIGQSIVGLLHGAEETDERTRDALKEWDPEIRNEGFDIGLPTKKEEENQRWTILAQVPCDLMAPGANVPVTLALNVPIDEEENLGTFTRLPRDFFHMNAYPSGTFVLCDVRDKLHLERNLNDTLRRIKRDLHREHVGCPHSPAHSFYYQRTGVNPANTIENLPLYKEYVTMCMNIFYGYKLGHPIPKLDIFRKLMEDRRNMKFSMFSNQSQQASN</sequence>
<organism evidence="1 2">
    <name type="scientific">Cylindrotheca closterium</name>
    <dbReference type="NCBI Taxonomy" id="2856"/>
    <lineage>
        <taxon>Eukaryota</taxon>
        <taxon>Sar</taxon>
        <taxon>Stramenopiles</taxon>
        <taxon>Ochrophyta</taxon>
        <taxon>Bacillariophyta</taxon>
        <taxon>Bacillariophyceae</taxon>
        <taxon>Bacillariophycidae</taxon>
        <taxon>Bacillariales</taxon>
        <taxon>Bacillariaceae</taxon>
        <taxon>Cylindrotheca</taxon>
    </lineage>
</organism>
<comment type="caution">
    <text evidence="1">The sequence shown here is derived from an EMBL/GenBank/DDBJ whole genome shotgun (WGS) entry which is preliminary data.</text>
</comment>
<dbReference type="EMBL" id="CAKOGP040001980">
    <property type="protein sequence ID" value="CAJ1958950.1"/>
    <property type="molecule type" value="Genomic_DNA"/>
</dbReference>